<sequence>MQMTAAVVQVVQVLAGRKGQRGQVAERIVLVGQRALRRGFFDEAAEQVVGEVDLFSGDAQFSA</sequence>
<name>A0AB37ZKV6_PSESX</name>
<dbReference type="Proteomes" id="UP000183853">
    <property type="component" value="Unassembled WGS sequence"/>
</dbReference>
<protein>
    <submittedName>
        <fullName evidence="1">Uncharacterized protein</fullName>
    </submittedName>
</protein>
<evidence type="ECO:0000313" key="1">
    <source>
        <dbReference type="EMBL" id="SDM92361.1"/>
    </source>
</evidence>
<proteinExistence type="predicted"/>
<gene>
    <name evidence="1" type="ORF">SAMN05444505_10528</name>
</gene>
<dbReference type="EMBL" id="FNHM01000005">
    <property type="protein sequence ID" value="SDM92361.1"/>
    <property type="molecule type" value="Genomic_DNA"/>
</dbReference>
<reference evidence="1 2" key="1">
    <citation type="submission" date="2016-10" db="EMBL/GenBank/DDBJ databases">
        <authorList>
            <person name="Varghese N."/>
            <person name="Submissions S."/>
        </authorList>
    </citation>
    <scope>NUCLEOTIDE SEQUENCE [LARGE SCALE GENOMIC DNA]</scope>
    <source>
        <strain evidence="1 2">BS2122</strain>
    </source>
</reference>
<comment type="caution">
    <text evidence="1">The sequence shown here is derived from an EMBL/GenBank/DDBJ whole genome shotgun (WGS) entry which is preliminary data.</text>
</comment>
<dbReference type="AlphaFoldDB" id="A0AB37ZKV6"/>
<organism evidence="1 2">
    <name type="scientific">Pseudomonas syringae</name>
    <dbReference type="NCBI Taxonomy" id="317"/>
    <lineage>
        <taxon>Bacteria</taxon>
        <taxon>Pseudomonadati</taxon>
        <taxon>Pseudomonadota</taxon>
        <taxon>Gammaproteobacteria</taxon>
        <taxon>Pseudomonadales</taxon>
        <taxon>Pseudomonadaceae</taxon>
        <taxon>Pseudomonas</taxon>
    </lineage>
</organism>
<evidence type="ECO:0000313" key="2">
    <source>
        <dbReference type="Proteomes" id="UP000183853"/>
    </source>
</evidence>
<accession>A0AB37ZKV6</accession>